<organism evidence="2 3">
    <name type="scientific">Gonium pectorale</name>
    <name type="common">Green alga</name>
    <dbReference type="NCBI Taxonomy" id="33097"/>
    <lineage>
        <taxon>Eukaryota</taxon>
        <taxon>Viridiplantae</taxon>
        <taxon>Chlorophyta</taxon>
        <taxon>core chlorophytes</taxon>
        <taxon>Chlorophyceae</taxon>
        <taxon>CS clade</taxon>
        <taxon>Chlamydomonadales</taxon>
        <taxon>Volvocaceae</taxon>
        <taxon>Gonium</taxon>
    </lineage>
</organism>
<keyword evidence="3" id="KW-1185">Reference proteome</keyword>
<evidence type="ECO:0000256" key="1">
    <source>
        <dbReference type="SAM" id="MobiDB-lite"/>
    </source>
</evidence>
<feature type="compositionally biased region" description="Low complexity" evidence="1">
    <location>
        <begin position="66"/>
        <end position="80"/>
    </location>
</feature>
<feature type="compositionally biased region" description="Acidic residues" evidence="1">
    <location>
        <begin position="38"/>
        <end position="47"/>
    </location>
</feature>
<dbReference type="OrthoDB" id="533842at2759"/>
<dbReference type="EMBL" id="LSYV01000014">
    <property type="protein sequence ID" value="KXZ51266.1"/>
    <property type="molecule type" value="Genomic_DNA"/>
</dbReference>
<evidence type="ECO:0000313" key="3">
    <source>
        <dbReference type="Proteomes" id="UP000075714"/>
    </source>
</evidence>
<gene>
    <name evidence="2" type="ORF">GPECTOR_13g753</name>
</gene>
<feature type="compositionally biased region" description="Polar residues" evidence="1">
    <location>
        <begin position="11"/>
        <end position="25"/>
    </location>
</feature>
<proteinExistence type="predicted"/>
<sequence length="260" mass="26463">MGRESRGLSEYGQNETPLSDGTPRTSIKGGSDCGGGRDDDEATEVDVDMALRLVGRTHSFAPGRDSPSPSSVTPGTSSRTLRNSMRVPDEEEFMQRLQQNRSSWRDRSSSARVPGPQGAGGGGPQNEGLQNQTHAALEQLRGELRSLSMRSMPGGTAATSAGGGGIGAGGVHAGGSGGNAGGSSSYGGIPQSPPVAPHAAGPAWVAATSPLALYGGGMAPRYSEGHVGVSPSRLSVTHYSSGGGLPEQPSPLHEALSHRR</sequence>
<evidence type="ECO:0000313" key="2">
    <source>
        <dbReference type="EMBL" id="KXZ51266.1"/>
    </source>
</evidence>
<accession>A0A150GN20</accession>
<feature type="compositionally biased region" description="Gly residues" evidence="1">
    <location>
        <begin position="161"/>
        <end position="185"/>
    </location>
</feature>
<dbReference type="AlphaFoldDB" id="A0A150GN20"/>
<feature type="region of interest" description="Disordered" evidence="1">
    <location>
        <begin position="215"/>
        <end position="260"/>
    </location>
</feature>
<comment type="caution">
    <text evidence="2">The sequence shown here is derived from an EMBL/GenBank/DDBJ whole genome shotgun (WGS) entry which is preliminary data.</text>
</comment>
<feature type="region of interest" description="Disordered" evidence="1">
    <location>
        <begin position="1"/>
        <end position="201"/>
    </location>
</feature>
<name>A0A150GN20_GONPE</name>
<dbReference type="Proteomes" id="UP000075714">
    <property type="component" value="Unassembled WGS sequence"/>
</dbReference>
<protein>
    <submittedName>
        <fullName evidence="2">Uncharacterized protein</fullName>
    </submittedName>
</protein>
<reference evidence="3" key="1">
    <citation type="journal article" date="2016" name="Nat. Commun.">
        <title>The Gonium pectorale genome demonstrates co-option of cell cycle regulation during the evolution of multicellularity.</title>
        <authorList>
            <person name="Hanschen E.R."/>
            <person name="Marriage T.N."/>
            <person name="Ferris P.J."/>
            <person name="Hamaji T."/>
            <person name="Toyoda A."/>
            <person name="Fujiyama A."/>
            <person name="Neme R."/>
            <person name="Noguchi H."/>
            <person name="Minakuchi Y."/>
            <person name="Suzuki M."/>
            <person name="Kawai-Toyooka H."/>
            <person name="Smith D.R."/>
            <person name="Sparks H."/>
            <person name="Anderson J."/>
            <person name="Bakaric R."/>
            <person name="Luria V."/>
            <person name="Karger A."/>
            <person name="Kirschner M.W."/>
            <person name="Durand P.M."/>
            <person name="Michod R.E."/>
            <person name="Nozaki H."/>
            <person name="Olson B.J."/>
        </authorList>
    </citation>
    <scope>NUCLEOTIDE SEQUENCE [LARGE SCALE GENOMIC DNA]</scope>
    <source>
        <strain evidence="3">NIES-2863</strain>
    </source>
</reference>